<protein>
    <recommendedName>
        <fullName evidence="4">HNH endonuclease</fullName>
    </recommendedName>
</protein>
<evidence type="ECO:0000256" key="1">
    <source>
        <dbReference type="SAM" id="MobiDB-lite"/>
    </source>
</evidence>
<dbReference type="EMBL" id="CP035037">
    <property type="protein sequence ID" value="QAB19300.1"/>
    <property type="molecule type" value="Genomic_DNA"/>
</dbReference>
<evidence type="ECO:0000313" key="3">
    <source>
        <dbReference type="Proteomes" id="UP000285768"/>
    </source>
</evidence>
<dbReference type="Gene3D" id="1.10.30.50">
    <property type="match status" value="1"/>
</dbReference>
<reference evidence="2 3" key="1">
    <citation type="submission" date="2019-01" db="EMBL/GenBank/DDBJ databases">
        <title>Leucobacter muris sp. nov. isolated from the nose of a laboratory mouse.</title>
        <authorList>
            <person name="Benga L."/>
            <person name="Sproeer C."/>
            <person name="Schumann P."/>
            <person name="Verbarg S."/>
            <person name="Bunk B."/>
            <person name="Engelhardt E."/>
            <person name="Benten P.M."/>
            <person name="Sager M."/>
        </authorList>
    </citation>
    <scope>NUCLEOTIDE SEQUENCE [LARGE SCALE GENOMIC DNA]</scope>
    <source>
        <strain evidence="2 3">DSM 101948</strain>
    </source>
</reference>
<feature type="region of interest" description="Disordered" evidence="1">
    <location>
        <begin position="67"/>
        <end position="103"/>
    </location>
</feature>
<proteinExistence type="predicted"/>
<evidence type="ECO:0000313" key="2">
    <source>
        <dbReference type="EMBL" id="QAB19300.1"/>
    </source>
</evidence>
<organism evidence="2 3">
    <name type="scientific">Leucobacter muris</name>
    <dbReference type="NCBI Taxonomy" id="1935379"/>
    <lineage>
        <taxon>Bacteria</taxon>
        <taxon>Bacillati</taxon>
        <taxon>Actinomycetota</taxon>
        <taxon>Actinomycetes</taxon>
        <taxon>Micrococcales</taxon>
        <taxon>Microbacteriaceae</taxon>
        <taxon>Leucobacter</taxon>
    </lineage>
</organism>
<evidence type="ECO:0008006" key="4">
    <source>
        <dbReference type="Google" id="ProtNLM"/>
    </source>
</evidence>
<keyword evidence="3" id="KW-1185">Reference proteome</keyword>
<accession>A0ABX5QJU4</accession>
<gene>
    <name evidence="2" type="ORF">Leucomu_13450</name>
</gene>
<dbReference type="Proteomes" id="UP000285768">
    <property type="component" value="Chromosome"/>
</dbReference>
<name>A0ABX5QJU4_9MICO</name>
<sequence length="103" mass="11840">MAVSGKRKITRRFIELRARFRAECAAEQAACWICGQDHIDYEAPFDDWENDDRFELDHFYPVSTHPHLQEDPANFRPSAHGCNNERSNGPPRPGLGILSQAWT</sequence>